<organism evidence="2">
    <name type="scientific">Octopus bimaculoides</name>
    <name type="common">California two-spotted octopus</name>
    <dbReference type="NCBI Taxonomy" id="37653"/>
    <lineage>
        <taxon>Eukaryota</taxon>
        <taxon>Metazoa</taxon>
        <taxon>Spiralia</taxon>
        <taxon>Lophotrochozoa</taxon>
        <taxon>Mollusca</taxon>
        <taxon>Cephalopoda</taxon>
        <taxon>Coleoidea</taxon>
        <taxon>Octopodiformes</taxon>
        <taxon>Octopoda</taxon>
        <taxon>Incirrata</taxon>
        <taxon>Octopodidae</taxon>
        <taxon>Octopus</taxon>
    </lineage>
</organism>
<feature type="transmembrane region" description="Helical" evidence="1">
    <location>
        <begin position="69"/>
        <end position="91"/>
    </location>
</feature>
<gene>
    <name evidence="2" type="ORF">OCBIM_22012802mg</name>
</gene>
<evidence type="ECO:0000256" key="1">
    <source>
        <dbReference type="SAM" id="Phobius"/>
    </source>
</evidence>
<proteinExistence type="predicted"/>
<evidence type="ECO:0000313" key="2">
    <source>
        <dbReference type="EMBL" id="KOF89588.1"/>
    </source>
</evidence>
<dbReference type="EMBL" id="KQ417942">
    <property type="protein sequence ID" value="KOF89588.1"/>
    <property type="molecule type" value="Genomic_DNA"/>
</dbReference>
<name>A0A0L8HK11_OCTBM</name>
<protein>
    <submittedName>
        <fullName evidence="2">Uncharacterized protein</fullName>
    </submittedName>
</protein>
<keyword evidence="1" id="KW-0472">Membrane</keyword>
<reference evidence="2" key="1">
    <citation type="submission" date="2015-07" db="EMBL/GenBank/DDBJ databases">
        <title>MeaNS - Measles Nucleotide Surveillance Program.</title>
        <authorList>
            <person name="Tran T."/>
            <person name="Druce J."/>
        </authorList>
    </citation>
    <scope>NUCLEOTIDE SEQUENCE</scope>
    <source>
        <strain evidence="2">UCB-OBI-ISO-001</strain>
        <tissue evidence="2">Gonad</tissue>
    </source>
</reference>
<keyword evidence="1" id="KW-0812">Transmembrane</keyword>
<sequence length="150" mass="16813">MEVYLPHTIRYGFTNTYFAFVFGGTFTVEAKSGLYQTEEEKQDSLCTPYCNITNVTAASVSNGNDTRMALSLIVGLVFCVIIFIWGARITIPMIIKYLRYPRNIQDVDMVSDATELQIIEEQQSLSIKETNHIPPLATVEKGETYLLAAA</sequence>
<dbReference type="AlphaFoldDB" id="A0A0L8HK11"/>
<dbReference type="OrthoDB" id="10325932at2759"/>
<keyword evidence="1" id="KW-1133">Transmembrane helix</keyword>
<dbReference type="KEGG" id="obi:106870194"/>
<accession>A0A0L8HK11</accession>